<proteinExistence type="predicted"/>
<feature type="transmembrane region" description="Helical" evidence="12">
    <location>
        <begin position="37"/>
        <end position="58"/>
    </location>
</feature>
<dbReference type="NCBIfam" id="NF002816">
    <property type="entry name" value="PRK02971.1-2"/>
    <property type="match status" value="1"/>
</dbReference>
<evidence type="ECO:0000256" key="2">
    <source>
        <dbReference type="ARBA" id="ARBA00022448"/>
    </source>
</evidence>
<accession>A0A376L930</accession>
<feature type="transmembrane region" description="Helical" evidence="12">
    <location>
        <begin position="241"/>
        <end position="260"/>
    </location>
</feature>
<keyword evidence="9 12" id="KW-1133">Transmembrane helix</keyword>
<dbReference type="InterPro" id="IPR000390">
    <property type="entry name" value="Small_drug/metabolite_transptr"/>
</dbReference>
<dbReference type="EMBL" id="UGAB01000002">
    <property type="protein sequence ID" value="STF40440.1"/>
    <property type="molecule type" value="Genomic_DNA"/>
</dbReference>
<dbReference type="PANTHER" id="PTHR30561">
    <property type="entry name" value="SMR FAMILY PROTON-DEPENDENT DRUG EFFLUX TRANSPORTER SUGE"/>
    <property type="match status" value="1"/>
</dbReference>
<evidence type="ECO:0000256" key="8">
    <source>
        <dbReference type="ARBA" id="ARBA00022985"/>
    </source>
</evidence>
<keyword evidence="5" id="KW-0997">Cell inner membrane</keyword>
<evidence type="ECO:0000256" key="1">
    <source>
        <dbReference type="ARBA" id="ARBA00004651"/>
    </source>
</evidence>
<keyword evidence="10" id="KW-0443">Lipid metabolism</keyword>
<keyword evidence="3" id="KW-1003">Cell membrane</keyword>
<evidence type="ECO:0000313" key="13">
    <source>
        <dbReference type="EMBL" id="STF40440.1"/>
    </source>
</evidence>
<keyword evidence="8" id="KW-0448">Lipopolysaccharide biosynthesis</keyword>
<feature type="transmembrane region" description="Helical" evidence="12">
    <location>
        <begin position="189"/>
        <end position="209"/>
    </location>
</feature>
<keyword evidence="6" id="KW-0441">Lipid A biosynthesis</keyword>
<feature type="transmembrane region" description="Helical" evidence="12">
    <location>
        <begin position="115"/>
        <end position="136"/>
    </location>
</feature>
<gene>
    <name evidence="13" type="primary">arnF</name>
    <name evidence="13" type="ORF">NCTC7928_00998</name>
</gene>
<keyword evidence="4" id="KW-0444">Lipid biosynthesis</keyword>
<dbReference type="NCBIfam" id="NF011625">
    <property type="entry name" value="PRK15051.1"/>
    <property type="match status" value="1"/>
</dbReference>
<name>A0A376L930_ECOLX</name>
<reference evidence="13 14" key="1">
    <citation type="submission" date="2018-06" db="EMBL/GenBank/DDBJ databases">
        <authorList>
            <consortium name="Pathogen Informatics"/>
            <person name="Doyle S."/>
        </authorList>
    </citation>
    <scope>NUCLEOTIDE SEQUENCE [LARGE SCALE GENOMIC DNA]</scope>
    <source>
        <strain evidence="13 14">NCTC7928</strain>
    </source>
</reference>
<keyword evidence="7 12" id="KW-0812">Transmembrane</keyword>
<evidence type="ECO:0000256" key="5">
    <source>
        <dbReference type="ARBA" id="ARBA00022519"/>
    </source>
</evidence>
<dbReference type="AlphaFoldDB" id="A0A376L930"/>
<dbReference type="GO" id="GO:0005886">
    <property type="term" value="C:plasma membrane"/>
    <property type="evidence" value="ECO:0007669"/>
    <property type="project" value="UniProtKB-SubCell"/>
</dbReference>
<evidence type="ECO:0000256" key="6">
    <source>
        <dbReference type="ARBA" id="ARBA00022556"/>
    </source>
</evidence>
<evidence type="ECO:0000256" key="10">
    <source>
        <dbReference type="ARBA" id="ARBA00023098"/>
    </source>
</evidence>
<dbReference type="Proteomes" id="UP000254877">
    <property type="component" value="Unassembled WGS sequence"/>
</dbReference>
<organism evidence="13 14">
    <name type="scientific">Escherichia coli</name>
    <dbReference type="NCBI Taxonomy" id="562"/>
    <lineage>
        <taxon>Bacteria</taxon>
        <taxon>Pseudomonadati</taxon>
        <taxon>Pseudomonadota</taxon>
        <taxon>Gammaproteobacteria</taxon>
        <taxon>Enterobacterales</taxon>
        <taxon>Enterobacteriaceae</taxon>
        <taxon>Escherichia</taxon>
    </lineage>
</organism>
<dbReference type="SUPFAM" id="SSF103481">
    <property type="entry name" value="Multidrug resistance efflux transporter EmrE"/>
    <property type="match status" value="1"/>
</dbReference>
<keyword evidence="11 12" id="KW-0472">Membrane</keyword>
<sequence length="283" mass="31864">MIWLTLVFASLLSVAGQLCQKQATCFVAINKRRKHIVLWLGLALACLGLAMVLWLLVLQNVPVGIAYPMLSLNFVWVTLAAVKLWHEPGIAASLVWGGVHYWWHCDPREYRVMGLMWGLFSVIIASAAQLSLGFAASHLPPMTHLWDFIAALLAFGLDARILLLGLLGYLLSVFCWYKTLHKLALSKAYALLSMSYVLVWIASMVLPGWEGTFSLKALLGSSLYYERVDADFPAHDKTTLLSFPCHFTLPFPLIGAITACREDFHRMQLFTINTIKRILQRRE</sequence>
<dbReference type="Gene3D" id="1.10.3730.20">
    <property type="match status" value="2"/>
</dbReference>
<evidence type="ECO:0000256" key="3">
    <source>
        <dbReference type="ARBA" id="ARBA00022475"/>
    </source>
</evidence>
<keyword evidence="2" id="KW-0813">Transport</keyword>
<evidence type="ECO:0000313" key="14">
    <source>
        <dbReference type="Proteomes" id="UP000254877"/>
    </source>
</evidence>
<comment type="subcellular location">
    <subcellularLocation>
        <location evidence="1">Cell membrane</location>
        <topology evidence="1">Multi-pass membrane protein</topology>
    </subcellularLocation>
</comment>
<dbReference type="GO" id="GO:0022857">
    <property type="term" value="F:transmembrane transporter activity"/>
    <property type="evidence" value="ECO:0007669"/>
    <property type="project" value="InterPro"/>
</dbReference>
<feature type="transmembrane region" description="Helical" evidence="12">
    <location>
        <begin position="148"/>
        <end position="177"/>
    </location>
</feature>
<evidence type="ECO:0000256" key="7">
    <source>
        <dbReference type="ARBA" id="ARBA00022692"/>
    </source>
</evidence>
<evidence type="ECO:0000256" key="4">
    <source>
        <dbReference type="ARBA" id="ARBA00022516"/>
    </source>
</evidence>
<protein>
    <submittedName>
        <fullName evidence="13">4-amino-4-deoxy-L-arabinose-phosphoundecaprenol flippase subunit ArnF</fullName>
    </submittedName>
</protein>
<feature type="transmembrane region" description="Helical" evidence="12">
    <location>
        <begin position="65"/>
        <end position="82"/>
    </location>
</feature>
<dbReference type="PANTHER" id="PTHR30561:SF23">
    <property type="entry name" value="4-AMINO-4-DEOXY-L-ARABINOSE-PHOSPHOUNDECAPRENOL FLIPPASE SUBUNIT ARNE-RELATED"/>
    <property type="match status" value="1"/>
</dbReference>
<evidence type="ECO:0000256" key="9">
    <source>
        <dbReference type="ARBA" id="ARBA00022989"/>
    </source>
</evidence>
<dbReference type="GO" id="GO:0009245">
    <property type="term" value="P:lipid A biosynthetic process"/>
    <property type="evidence" value="ECO:0007669"/>
    <property type="project" value="UniProtKB-KW"/>
</dbReference>
<evidence type="ECO:0000256" key="11">
    <source>
        <dbReference type="ARBA" id="ARBA00023136"/>
    </source>
</evidence>
<dbReference type="GO" id="GO:0009103">
    <property type="term" value="P:lipopolysaccharide biosynthetic process"/>
    <property type="evidence" value="ECO:0007669"/>
    <property type="project" value="UniProtKB-KW"/>
</dbReference>
<dbReference type="InterPro" id="IPR037185">
    <property type="entry name" value="EmrE-like"/>
</dbReference>
<dbReference type="FunFam" id="1.10.3730.20:FF:000002">
    <property type="entry name" value="Probable 4-amino-4-deoxy-L-arabinose-phosphoundecaprenol flippase subunit ArnE"/>
    <property type="match status" value="1"/>
</dbReference>
<evidence type="ECO:0000256" key="12">
    <source>
        <dbReference type="SAM" id="Phobius"/>
    </source>
</evidence>